<evidence type="ECO:0000313" key="2">
    <source>
        <dbReference type="EMBL" id="GEZ72455.1"/>
    </source>
</evidence>
<name>A0A699ISX1_TANCI</name>
<evidence type="ECO:0000256" key="1">
    <source>
        <dbReference type="SAM" id="MobiDB-lite"/>
    </source>
</evidence>
<feature type="compositionally biased region" description="Polar residues" evidence="1">
    <location>
        <begin position="1"/>
        <end position="14"/>
    </location>
</feature>
<feature type="non-terminal residue" evidence="2">
    <location>
        <position position="1"/>
    </location>
</feature>
<feature type="region of interest" description="Disordered" evidence="1">
    <location>
        <begin position="1"/>
        <end position="81"/>
    </location>
</feature>
<reference evidence="2" key="1">
    <citation type="journal article" date="2019" name="Sci. Rep.">
        <title>Draft genome of Tanacetum cinerariifolium, the natural source of mosquito coil.</title>
        <authorList>
            <person name="Yamashiro T."/>
            <person name="Shiraishi A."/>
            <person name="Satake H."/>
            <person name="Nakayama K."/>
        </authorList>
    </citation>
    <scope>NUCLEOTIDE SEQUENCE</scope>
</reference>
<organism evidence="2">
    <name type="scientific">Tanacetum cinerariifolium</name>
    <name type="common">Dalmatian daisy</name>
    <name type="synonym">Chrysanthemum cinerariifolium</name>
    <dbReference type="NCBI Taxonomy" id="118510"/>
    <lineage>
        <taxon>Eukaryota</taxon>
        <taxon>Viridiplantae</taxon>
        <taxon>Streptophyta</taxon>
        <taxon>Embryophyta</taxon>
        <taxon>Tracheophyta</taxon>
        <taxon>Spermatophyta</taxon>
        <taxon>Magnoliopsida</taxon>
        <taxon>eudicotyledons</taxon>
        <taxon>Gunneridae</taxon>
        <taxon>Pentapetalae</taxon>
        <taxon>asterids</taxon>
        <taxon>campanulids</taxon>
        <taxon>Asterales</taxon>
        <taxon>Asteraceae</taxon>
        <taxon>Asteroideae</taxon>
        <taxon>Anthemideae</taxon>
        <taxon>Anthemidinae</taxon>
        <taxon>Tanacetum</taxon>
    </lineage>
</organism>
<dbReference type="EMBL" id="BKCJ010315095">
    <property type="protein sequence ID" value="GEZ72455.1"/>
    <property type="molecule type" value="Genomic_DNA"/>
</dbReference>
<feature type="compositionally biased region" description="Low complexity" evidence="1">
    <location>
        <begin position="15"/>
        <end position="44"/>
    </location>
</feature>
<feature type="compositionally biased region" description="Low complexity" evidence="1">
    <location>
        <begin position="62"/>
        <end position="71"/>
    </location>
</feature>
<comment type="caution">
    <text evidence="2">The sequence shown here is derived from an EMBL/GenBank/DDBJ whole genome shotgun (WGS) entry which is preliminary data.</text>
</comment>
<protein>
    <submittedName>
        <fullName evidence="2">Uncharacterized protein</fullName>
    </submittedName>
</protein>
<dbReference type="AlphaFoldDB" id="A0A699ISX1"/>
<gene>
    <name evidence="2" type="ORF">Tci_544428</name>
</gene>
<accession>A0A699ISX1</accession>
<feature type="compositionally biased region" description="Pro residues" evidence="1">
    <location>
        <begin position="72"/>
        <end position="81"/>
    </location>
</feature>
<sequence length="81" mass="8118">MSSLNAPSMSSGNAPNMSSGNAPSMSSSNAPSMSSGNAPSMSSGLQAFYAKESPIPPPNPITSPVILTPSLKLPPSPLFDP</sequence>
<proteinExistence type="predicted"/>